<dbReference type="RefSeq" id="WP_183766309.1">
    <property type="nucleotide sequence ID" value="NZ_BMHZ01000003.1"/>
</dbReference>
<accession>A0A7W6KCT2</accession>
<sequence>MLAEKKKHWQRRNKAISIKKYGPPTKFQKKHMIAGTATINRNKISLQATIQKLPSNHQIPYKIVQQNVEKLTDLKDNYNISNTLEKQELIRLGFDSNMYYEKGIYRTPKRIAL</sequence>
<evidence type="ECO:0000313" key="1">
    <source>
        <dbReference type="EMBL" id="MBB4109345.1"/>
    </source>
</evidence>
<reference evidence="1 2" key="1">
    <citation type="submission" date="2020-08" db="EMBL/GenBank/DDBJ databases">
        <title>Genomic Encyclopedia of Type Strains, Phase IV (KMG-IV): sequencing the most valuable type-strain genomes for metagenomic binning, comparative biology and taxonomic classification.</title>
        <authorList>
            <person name="Goeker M."/>
        </authorList>
    </citation>
    <scope>NUCLEOTIDE SEQUENCE [LARGE SCALE GENOMIC DNA]</scope>
    <source>
        <strain evidence="1 2">DSM 100774</strain>
    </source>
</reference>
<name>A0A7W6KCT2_9SPHI</name>
<dbReference type="Proteomes" id="UP000532273">
    <property type="component" value="Unassembled WGS sequence"/>
</dbReference>
<proteinExistence type="predicted"/>
<dbReference type="EMBL" id="JACIEF010000003">
    <property type="protein sequence ID" value="MBB4109345.1"/>
    <property type="molecule type" value="Genomic_DNA"/>
</dbReference>
<gene>
    <name evidence="1" type="ORF">GGQ60_003354</name>
</gene>
<protein>
    <submittedName>
        <fullName evidence="1">Uncharacterized protein</fullName>
    </submittedName>
</protein>
<organism evidence="1 2">
    <name type="scientific">Pedobacter zeae</name>
    <dbReference type="NCBI Taxonomy" id="1737356"/>
    <lineage>
        <taxon>Bacteria</taxon>
        <taxon>Pseudomonadati</taxon>
        <taxon>Bacteroidota</taxon>
        <taxon>Sphingobacteriia</taxon>
        <taxon>Sphingobacteriales</taxon>
        <taxon>Sphingobacteriaceae</taxon>
        <taxon>Pedobacter</taxon>
    </lineage>
</organism>
<evidence type="ECO:0000313" key="2">
    <source>
        <dbReference type="Proteomes" id="UP000532273"/>
    </source>
</evidence>
<comment type="caution">
    <text evidence="1">The sequence shown here is derived from an EMBL/GenBank/DDBJ whole genome shotgun (WGS) entry which is preliminary data.</text>
</comment>
<dbReference type="AlphaFoldDB" id="A0A7W6KCT2"/>